<dbReference type="KEGG" id="cpae:CPAST_c10160"/>
<dbReference type="PATRIC" id="fig|1262449.3.peg.1951"/>
<dbReference type="AlphaFoldDB" id="A0A0H3IZZ1"/>
<accession>A0A0H3IZZ1</accession>
<keyword evidence="5" id="KW-1185">Reference proteome</keyword>
<keyword evidence="1" id="KW-1133">Transmembrane helix</keyword>
<evidence type="ECO:0000256" key="1">
    <source>
        <dbReference type="SAM" id="Phobius"/>
    </source>
</evidence>
<feature type="transmembrane region" description="Helical" evidence="1">
    <location>
        <begin position="267"/>
        <end position="289"/>
    </location>
</feature>
<reference evidence="2 5" key="1">
    <citation type="journal article" date="2015" name="Genome Announc.">
        <title>Complete Genome Sequence of the Nitrogen-Fixing and Solvent-Producing Clostridium pasteurianum DSM 525.</title>
        <authorList>
            <person name="Poehlein A."/>
            <person name="Grosse-Honebrink A."/>
            <person name="Zhang Y."/>
            <person name="Minton N.P."/>
            <person name="Daniel R."/>
        </authorList>
    </citation>
    <scope>NUCLEOTIDE SEQUENCE [LARGE SCALE GENOMIC DNA]</scope>
    <source>
        <strain evidence="2">DSM 525</strain>
        <strain evidence="5">DSM 525 / ATCC 6013</strain>
    </source>
</reference>
<feature type="transmembrane region" description="Helical" evidence="1">
    <location>
        <begin position="97"/>
        <end position="120"/>
    </location>
</feature>
<dbReference type="GeneID" id="93073214"/>
<dbReference type="eggNOG" id="COG1277">
    <property type="taxonomic scope" value="Bacteria"/>
</dbReference>
<proteinExistence type="predicted"/>
<keyword evidence="1" id="KW-0472">Membrane</keyword>
<organism evidence="2 5">
    <name type="scientific">Clostridium pasteurianum DSM 525 = ATCC 6013</name>
    <dbReference type="NCBI Taxonomy" id="1262449"/>
    <lineage>
        <taxon>Bacteria</taxon>
        <taxon>Bacillati</taxon>
        <taxon>Bacillota</taxon>
        <taxon>Clostridia</taxon>
        <taxon>Eubacteriales</taxon>
        <taxon>Clostridiaceae</taxon>
        <taxon>Clostridium</taxon>
    </lineage>
</organism>
<evidence type="ECO:0000313" key="4">
    <source>
        <dbReference type="Proteomes" id="UP000028042"/>
    </source>
</evidence>
<dbReference type="KEGG" id="cpat:CLPA_c10160"/>
<feature type="transmembrane region" description="Helical" evidence="1">
    <location>
        <begin position="20"/>
        <end position="39"/>
    </location>
</feature>
<evidence type="ECO:0000313" key="2">
    <source>
        <dbReference type="EMBL" id="AJA51104.1"/>
    </source>
</evidence>
<gene>
    <name evidence="2" type="ORF">CLPA_c10160</name>
    <name evidence="3" type="ORF">CP6013_02136</name>
</gene>
<dbReference type="EMBL" id="JPGY02000001">
    <property type="protein sequence ID" value="KRU12888.1"/>
    <property type="molecule type" value="Genomic_DNA"/>
</dbReference>
<dbReference type="EMBL" id="CP009268">
    <property type="protein sequence ID" value="AJA51104.1"/>
    <property type="molecule type" value="Genomic_DNA"/>
</dbReference>
<evidence type="ECO:0000313" key="5">
    <source>
        <dbReference type="Proteomes" id="UP000030905"/>
    </source>
</evidence>
<dbReference type="Pfam" id="PF12730">
    <property type="entry name" value="ABC2_membrane_4"/>
    <property type="match status" value="1"/>
</dbReference>
<feature type="transmembrane region" description="Helical" evidence="1">
    <location>
        <begin position="186"/>
        <end position="208"/>
    </location>
</feature>
<evidence type="ECO:0000313" key="3">
    <source>
        <dbReference type="EMBL" id="KRU12888.1"/>
    </source>
</evidence>
<reference evidence="3" key="2">
    <citation type="submission" date="2015-10" db="EMBL/GenBank/DDBJ databases">
        <title>Improved Draft Genome Sequence of Clostridium pasteurianum Strain ATCC 6013 (DSM 525) Using a Hybrid Next-Generation Sequencing Approach.</title>
        <authorList>
            <person name="Pyne M.E."/>
            <person name="Utturkar S.M."/>
            <person name="Brown S.D."/>
            <person name="Moo-Young M."/>
            <person name="Chung D.A."/>
            <person name="Chou P.C."/>
        </authorList>
    </citation>
    <scope>NUCLEOTIDE SEQUENCE</scope>
    <source>
        <strain evidence="3">ATCC 6013</strain>
    </source>
</reference>
<protein>
    <submittedName>
        <fullName evidence="2">ABC-2 family transporter protein</fullName>
    </submittedName>
</protein>
<dbReference type="Proteomes" id="UP000028042">
    <property type="component" value="Unassembled WGS sequence"/>
</dbReference>
<dbReference type="RefSeq" id="WP_003444696.1">
    <property type="nucleotide sequence ID" value="NZ_ANZB01000005.1"/>
</dbReference>
<dbReference type="PANTHER" id="PTHR37305:SF1">
    <property type="entry name" value="MEMBRANE PROTEIN"/>
    <property type="match status" value="1"/>
</dbReference>
<dbReference type="Proteomes" id="UP000030905">
    <property type="component" value="Chromosome"/>
</dbReference>
<name>A0A0H3IZZ1_CLOPA</name>
<reference evidence="3 4" key="3">
    <citation type="journal article" name="Genome Announc.">
        <title>Improved Draft Genome Sequence of Clostridium pasteurianum Strain ATCC 6013 (DSM 525) Using a Hybrid Next-Generation Sequencing Approach.</title>
        <authorList>
            <person name="Pyne M.E."/>
            <person name="Utturkar S."/>
            <person name="Brown S.D."/>
            <person name="Moo-Young M."/>
            <person name="Chung D.A."/>
            <person name="Chou C.P."/>
        </authorList>
    </citation>
    <scope>NUCLEOTIDE SEQUENCE [LARGE SCALE GENOMIC DNA]</scope>
    <source>
        <strain evidence="3 4">ATCC 6013</strain>
    </source>
</reference>
<sequence>MCRMIHAEIYKLFRTRTFKVLCIVAVILAIISIGTSKIMSSEDFFRSSLKGMPKNQQDQYIEQLQKINNPSDSKVVIGNIGMRNPSKDIFHPTARELFYGSFGSGVIEILLSVLIASIVAGEYSSGTIKNMLAYGKRREYYYISKLIAISIGFVIILGIMVTVTTVGSTILYGWGVPFDINQALQLLKIFIATSIVGLGIISFIMLLSTLIKSNGITIILGVVIFSLLPTIISFLYGKYTWFDKIYESTLPYNWALVTSVHAVNSDILKAIAVGIITLLLTLSAGIFVLKSQDIK</sequence>
<feature type="transmembrane region" description="Helical" evidence="1">
    <location>
        <begin position="215"/>
        <end position="236"/>
    </location>
</feature>
<dbReference type="GO" id="GO:0140359">
    <property type="term" value="F:ABC-type transporter activity"/>
    <property type="evidence" value="ECO:0007669"/>
    <property type="project" value="InterPro"/>
</dbReference>
<dbReference type="PANTHER" id="PTHR37305">
    <property type="entry name" value="INTEGRAL MEMBRANE PROTEIN-RELATED"/>
    <property type="match status" value="1"/>
</dbReference>
<feature type="transmembrane region" description="Helical" evidence="1">
    <location>
        <begin position="141"/>
        <end position="174"/>
    </location>
</feature>
<keyword evidence="1" id="KW-0812">Transmembrane</keyword>
<dbReference type="GO" id="GO:0005886">
    <property type="term" value="C:plasma membrane"/>
    <property type="evidence" value="ECO:0007669"/>
    <property type="project" value="UniProtKB-SubCell"/>
</dbReference>